<evidence type="ECO:0000313" key="9">
    <source>
        <dbReference type="Proteomes" id="UP000240608"/>
    </source>
</evidence>
<name>A0A2T4DTZ8_9BACT</name>
<dbReference type="InterPro" id="IPR001434">
    <property type="entry name" value="OmcB-like_DUF11"/>
</dbReference>
<feature type="domain" description="ASPIC/UnbV" evidence="5">
    <location>
        <begin position="1632"/>
        <end position="1701"/>
    </location>
</feature>
<dbReference type="PANTHER" id="PTHR44103">
    <property type="entry name" value="PROPROTEIN CONVERTASE P"/>
    <property type="match status" value="1"/>
</dbReference>
<dbReference type="InterPro" id="IPR011519">
    <property type="entry name" value="UnbV_ASPIC"/>
</dbReference>
<comment type="subcellular location">
    <subcellularLocation>
        <location evidence="1">Secreted</location>
    </subcellularLocation>
</comment>
<dbReference type="SUPFAM" id="SSF69318">
    <property type="entry name" value="Integrin alpha N-terminal domain"/>
    <property type="match status" value="1"/>
</dbReference>
<dbReference type="PANTHER" id="PTHR44103:SF1">
    <property type="entry name" value="PROPROTEIN CONVERTASE P"/>
    <property type="match status" value="1"/>
</dbReference>
<gene>
    <name evidence="8" type="ORF">C9994_03520</name>
</gene>
<sequence length="2150" mass="235590">MHKYLFLPLISLFLVISTELRAQVNITSSPQAEVNIGVSAGSYQINIENTSEAILQETNIVISLPEGMQYVVGSLQETSNFQVAIADASNLSQITLQAADLPAGESYQLSIQYNGSCEAVAHQWEGNIFRNIVSLQSSLGNFNHISSAYNILYPSLSITRITSKNKSIANKESYVRKITIVNGGNGGINQFFLSDDHLAGLQITNVNVGQLTGDSLLSLSATDFSTIGNGDGIFDSNESIVIEETVYAESCSDVTYTSEISAFWLLDESICQTTTSYANTYVDYIAPNLNQTATPSFNTCYSDSPSQQILKVTNTTGAIARNLSVEIFNASNADYDPTLYSKIDVNSITYKIGENGALKSITPSATLLSNTGGNYSCLGANAVGGVTLDLPDVGANEEVYIYWNTLHCCINLCIGAKLGGWKSRVVYEDNCGKTFENTIKGQDPVQASMSFFTETPAHISDGQKKTFNFLVSGHKNTYPAAEGAYYEVLFQLPAGLVYEGMADDLLWSSSPNVWTPNSIIYNAVNNTLTAQFPYPANFDLPKTEISLKLKASCANANGQGGAQNIQMSVNFIADPGCESICAVALACSQTVSTTLICPNECEEGMAFQNFTIERTSFGKPDNNGDGYADASATLDFSKVKTNRVMTNDTIKAVFYGKVKASGQHPSWQYGYAQSTIELGSYLTPISAEVQIFDASANTQLYANNVDLKQTKAGETAIFDMDFSVATLVFNGNLHLGGFRYEDEDLVELTVYYTLSTNLGGRIKEVEVNNAFYLSDAERPASSANKFQCGFYDERITLMGHYFYTDKGTYTTISSCSQYIDQWFYLSIGDCCSNYNGGNLFPYEYRNWSWMKEAKVTIPEGYEVGDIRMQQWATMATNTHIFQQATNLNPDSRNGQELYFDLAQYYEQNGGSIHPSDDGFKGRLRVQLLPTCEVPTTGYADVHWAFAFNKAERLEGGIATDWMSEQPDKVKFSPAALRITPLNPKEDGLGKTVTWIVKIENTANNAQAGNAWIHLTSASGSIQVKEVKDAATDQVISLTGDIYRIGEIGVGATKTYEITASYSACNMESIKIYSGYECAGYPENFADFTCPYTQSSLSVEPKPAQYQVRIKSEFAAETCSNDMMVTVEVRSVQLAAVDSLKINFFTPESGSISYLANSSELLYNLNDSYRIVAEPNQVDNKYSYELASLDTNIGENGLPGVLDLENNTLKLKFWVQLNPNFRAGEYLQVNVQGQATCGLSLPEINLAVDPSIQFEKDTHSGLSGGASNSWAASWGDYDNDGYEDLFVPEYDAGKASKLYHNNGDGTFTIASTIINSDLTSATTATWGDYDNDGHLDLYVATNVGSPGLLYHNNGNGSFTKITSGDIATDQGYDHSASWVDYDNDGYLDLFVLDMIQTKFNRLYHNNGDGTFTKIADATIATAISSSFGATWSDYDNDGDMDVFIPNREQENFLYRNEGAGEFTRITEGIIVNENLGSVGASWGDYDNDGDMDLFVANPGTKYNTLYNNQGNGSFIKITNSPITSDKGNTHGSAWVDLDNDGDLDLYVTNDAGEGNFLYMNNGDGSFQKIENDLTETPQKSFGTAVADYDNDGDLDIFVANHSGEANQLYINSRGRCNQSICMTLIGTVSNKSAIGAKVKMRATINGETVWQMREVSAQTGGGIGSQNSLKVFFGLGDATQAEEVIIEWPSGIIQKISNLSAGTCTEIGEAEASKVAGYVYHDANGNCTQDAGELGIPHQTITISGETTYQLRTDENGYYEVYLGNGSYQLNANLNAGWSNCNASGYTTQLTASGQDKSLNFGATSACNQPDLSINAGTTVLHKGFENVFVITYENMGTVTAEGVNLLTTLPTEVEIVESEHEYINLGNGTYSWNLPDLESFKKHTFKLTTRTLLGATIGDILNTQFEISTSNGECNSADNSYQDQTEVVGAIDPNDLWVSKTAIDQLNEPLEYLIRFQNVGNYPATFVKVVDQLSSQLDMSSLAIVSTSHEVTEFYVEGNTISWKFDQIHLPDSTRDEAGSHGYIRFRVKPKTTLSHRDIIENQVKIIFDFEMPIYTNIVSTIYFDPAQRRVNVYPNPINAEHEKLNFSGDMMYPFNFSIYNSLGVKIAEKLGHERSSLDISQFGIEAGMYLYRIHDENGLLLKVGRLVVQ</sequence>
<dbReference type="Proteomes" id="UP000240608">
    <property type="component" value="Unassembled WGS sequence"/>
</dbReference>
<dbReference type="EMBL" id="PYVU01000018">
    <property type="protein sequence ID" value="PTB97314.1"/>
    <property type="molecule type" value="Genomic_DNA"/>
</dbReference>
<accession>A0A2T4DTZ8</accession>
<dbReference type="GO" id="GO:0005576">
    <property type="term" value="C:extracellular region"/>
    <property type="evidence" value="ECO:0007669"/>
    <property type="project" value="UniProtKB-SubCell"/>
</dbReference>
<keyword evidence="3" id="KW-0732">Signal</keyword>
<evidence type="ECO:0000256" key="2">
    <source>
        <dbReference type="ARBA" id="ARBA00022525"/>
    </source>
</evidence>
<dbReference type="InterPro" id="IPR028994">
    <property type="entry name" value="Integrin_alpha_N"/>
</dbReference>
<dbReference type="Pfam" id="PF13517">
    <property type="entry name" value="FG-GAP_3"/>
    <property type="match status" value="4"/>
</dbReference>
<dbReference type="NCBIfam" id="TIGR01451">
    <property type="entry name" value="B_ant_repeat"/>
    <property type="match status" value="1"/>
</dbReference>
<dbReference type="SUPFAM" id="SSF117074">
    <property type="entry name" value="Hypothetical protein PA1324"/>
    <property type="match status" value="1"/>
</dbReference>
<dbReference type="InterPro" id="IPR055353">
    <property type="entry name" value="DUF7619"/>
</dbReference>
<evidence type="ECO:0000256" key="1">
    <source>
        <dbReference type="ARBA" id="ARBA00004613"/>
    </source>
</evidence>
<evidence type="ECO:0000259" key="5">
    <source>
        <dbReference type="Pfam" id="PF07593"/>
    </source>
</evidence>
<dbReference type="Pfam" id="PF17210">
    <property type="entry name" value="SdrD_B"/>
    <property type="match status" value="1"/>
</dbReference>
<feature type="domain" description="DUF7619" evidence="7">
    <location>
        <begin position="1932"/>
        <end position="2061"/>
    </location>
</feature>
<feature type="domain" description="DUF11" evidence="4">
    <location>
        <begin position="1817"/>
        <end position="1922"/>
    </location>
</feature>
<evidence type="ECO:0000259" key="4">
    <source>
        <dbReference type="Pfam" id="PF01345"/>
    </source>
</evidence>
<feature type="domain" description="SD-repeat containing protein B" evidence="6">
    <location>
        <begin position="1715"/>
        <end position="1793"/>
    </location>
</feature>
<proteinExistence type="predicted"/>
<evidence type="ECO:0008006" key="10">
    <source>
        <dbReference type="Google" id="ProtNLM"/>
    </source>
</evidence>
<keyword evidence="2" id="KW-0964">Secreted</keyword>
<organism evidence="8 9">
    <name type="scientific">Marivirga lumbricoides</name>
    <dbReference type="NCBI Taxonomy" id="1046115"/>
    <lineage>
        <taxon>Bacteria</taxon>
        <taxon>Pseudomonadati</taxon>
        <taxon>Bacteroidota</taxon>
        <taxon>Cytophagia</taxon>
        <taxon>Cytophagales</taxon>
        <taxon>Marivirgaceae</taxon>
        <taxon>Marivirga</taxon>
    </lineage>
</organism>
<dbReference type="InterPro" id="IPR013517">
    <property type="entry name" value="FG-GAP"/>
</dbReference>
<dbReference type="Pfam" id="PF07593">
    <property type="entry name" value="UnbV_ASPIC"/>
    <property type="match status" value="1"/>
</dbReference>
<dbReference type="InterPro" id="IPR047589">
    <property type="entry name" value="DUF11_rpt"/>
</dbReference>
<dbReference type="InterPro" id="IPR033764">
    <property type="entry name" value="Sdr_B"/>
</dbReference>
<dbReference type="Gene3D" id="2.60.40.10">
    <property type="entry name" value="Immunoglobulins"/>
    <property type="match status" value="1"/>
</dbReference>
<evidence type="ECO:0000313" key="8">
    <source>
        <dbReference type="EMBL" id="PTB97314.1"/>
    </source>
</evidence>
<evidence type="ECO:0000259" key="6">
    <source>
        <dbReference type="Pfam" id="PF17210"/>
    </source>
</evidence>
<dbReference type="Pfam" id="PF01345">
    <property type="entry name" value="DUF11"/>
    <property type="match status" value="1"/>
</dbReference>
<evidence type="ECO:0000259" key="7">
    <source>
        <dbReference type="Pfam" id="PF24595"/>
    </source>
</evidence>
<reference evidence="8 9" key="1">
    <citation type="submission" date="2018-03" db="EMBL/GenBank/DDBJ databases">
        <title>Cross-interface Injection: A General Nanoliter Liquid Handling Method Applied to Single Cells Genome Amplification Automated Nanoliter Liquid Handling Applied to Single Cell Multiple Displacement Amplification.</title>
        <authorList>
            <person name="Yun J."/>
            <person name="Xu P."/>
            <person name="Xu J."/>
            <person name="Dai X."/>
            <person name="Wang Y."/>
            <person name="Zheng X."/>
            <person name="Cao C."/>
            <person name="Yi Q."/>
            <person name="Zhu Y."/>
            <person name="Wang L."/>
            <person name="Dong Z."/>
            <person name="Huang Y."/>
            <person name="Huang L."/>
            <person name="Du W."/>
        </authorList>
    </citation>
    <scope>NUCLEOTIDE SEQUENCE [LARGE SCALE GENOMIC DNA]</scope>
    <source>
        <strain evidence="8 9">Z-D1-2</strain>
    </source>
</reference>
<comment type="caution">
    <text evidence="8">The sequence shown here is derived from an EMBL/GenBank/DDBJ whole genome shotgun (WGS) entry which is preliminary data.</text>
</comment>
<dbReference type="Pfam" id="PF24595">
    <property type="entry name" value="DUF7619"/>
    <property type="match status" value="1"/>
</dbReference>
<evidence type="ECO:0000256" key="3">
    <source>
        <dbReference type="ARBA" id="ARBA00022729"/>
    </source>
</evidence>
<protein>
    <recommendedName>
        <fullName evidence="10">ASPIC/UnbV domain-containing protein</fullName>
    </recommendedName>
</protein>
<dbReference type="NCBIfam" id="TIGR04183">
    <property type="entry name" value="Por_Secre_tail"/>
    <property type="match status" value="1"/>
</dbReference>
<dbReference type="Gene3D" id="2.130.10.130">
    <property type="entry name" value="Integrin alpha, N-terminal"/>
    <property type="match status" value="2"/>
</dbReference>
<dbReference type="InterPro" id="IPR026444">
    <property type="entry name" value="Secre_tail"/>
</dbReference>
<dbReference type="InterPro" id="IPR013783">
    <property type="entry name" value="Ig-like_fold"/>
</dbReference>